<dbReference type="OrthoDB" id="275181at2"/>
<keyword evidence="1" id="KW-0472">Membrane</keyword>
<keyword evidence="1" id="KW-1133">Transmembrane helix</keyword>
<keyword evidence="1" id="KW-0812">Transmembrane</keyword>
<dbReference type="InterPro" id="IPR029058">
    <property type="entry name" value="AB_hydrolase_fold"/>
</dbReference>
<dbReference type="AlphaFoldDB" id="A0A4R2N4Z7"/>
<dbReference type="PANTHER" id="PTHR37946:SF1">
    <property type="entry name" value="SLL1969 PROTEIN"/>
    <property type="match status" value="1"/>
</dbReference>
<dbReference type="InterPro" id="IPR000073">
    <property type="entry name" value="AB_hydrolase_1"/>
</dbReference>
<keyword evidence="4" id="KW-1185">Reference proteome</keyword>
<dbReference type="Pfam" id="PF12697">
    <property type="entry name" value="Abhydrolase_6"/>
    <property type="match status" value="1"/>
</dbReference>
<feature type="domain" description="AB hydrolase-1" evidence="2">
    <location>
        <begin position="111"/>
        <end position="247"/>
    </location>
</feature>
<dbReference type="Proteomes" id="UP000295182">
    <property type="component" value="Unassembled WGS sequence"/>
</dbReference>
<keyword evidence="3" id="KW-0378">Hydrolase</keyword>
<evidence type="ECO:0000259" key="2">
    <source>
        <dbReference type="Pfam" id="PF12697"/>
    </source>
</evidence>
<feature type="transmembrane region" description="Helical" evidence="1">
    <location>
        <begin position="31"/>
        <end position="53"/>
    </location>
</feature>
<proteinExistence type="predicted"/>
<evidence type="ECO:0000313" key="4">
    <source>
        <dbReference type="Proteomes" id="UP000295182"/>
    </source>
</evidence>
<name>A0A4R2N4Z7_9BURK</name>
<protein>
    <submittedName>
        <fullName evidence="3">Alpha/beta hydrolase family protein</fullName>
    </submittedName>
</protein>
<feature type="transmembrane region" description="Helical" evidence="1">
    <location>
        <begin position="7"/>
        <end position="25"/>
    </location>
</feature>
<dbReference type="SUPFAM" id="SSF53474">
    <property type="entry name" value="alpha/beta-Hydrolases"/>
    <property type="match status" value="1"/>
</dbReference>
<comment type="caution">
    <text evidence="3">The sequence shown here is derived from an EMBL/GenBank/DDBJ whole genome shotgun (WGS) entry which is preliminary data.</text>
</comment>
<gene>
    <name evidence="3" type="ORF">EV674_12340</name>
</gene>
<dbReference type="Gene3D" id="3.40.50.1820">
    <property type="entry name" value="alpha/beta hydrolase"/>
    <property type="match status" value="1"/>
</dbReference>
<organism evidence="3 4">
    <name type="scientific">Simplicispira metamorpha</name>
    <dbReference type="NCBI Taxonomy" id="80881"/>
    <lineage>
        <taxon>Bacteria</taxon>
        <taxon>Pseudomonadati</taxon>
        <taxon>Pseudomonadota</taxon>
        <taxon>Betaproteobacteria</taxon>
        <taxon>Burkholderiales</taxon>
        <taxon>Comamonadaceae</taxon>
        <taxon>Simplicispira</taxon>
    </lineage>
</organism>
<dbReference type="RefSeq" id="WP_119013680.1">
    <property type="nucleotide sequence ID" value="NZ_QXNC01000020.1"/>
</dbReference>
<evidence type="ECO:0000256" key="1">
    <source>
        <dbReference type="SAM" id="Phobius"/>
    </source>
</evidence>
<dbReference type="GO" id="GO:0016787">
    <property type="term" value="F:hydrolase activity"/>
    <property type="evidence" value="ECO:0007669"/>
    <property type="project" value="UniProtKB-KW"/>
</dbReference>
<dbReference type="PANTHER" id="PTHR37946">
    <property type="entry name" value="SLL1969 PROTEIN"/>
    <property type="match status" value="1"/>
</dbReference>
<evidence type="ECO:0000313" key="3">
    <source>
        <dbReference type="EMBL" id="TCP15848.1"/>
    </source>
</evidence>
<accession>A0A4R2N4Z7</accession>
<sequence length="301" mass="33216">MIARLQQFWTLSLIAGLAWWCWRVWPQSPAWALAGLAWAGLCHALVIGTQFVCMHRINREDAAPRARWPALLRAWWAEAGAMLVVFCWRQPFRSASCPDWLPATPTGRRGVVLVHGFLCNRGVWLPWMAPLRAGGHAFVAVNLEPVFGPIDGYVAQIEAAVRRVTEATGQPPVLIGHSMGGLAVRAWLRAAAQTDAQADARIHGAITLGTPHAGTWWGRYSRAPNGQQMRLHSDWLAQLQRQEPPQRAALFTCWYSNCDNIVFPASTAALPGAHHRLIGGVGHMQMASHPQVMQACLQALD</sequence>
<dbReference type="EMBL" id="SLXH01000023">
    <property type="protein sequence ID" value="TCP15848.1"/>
    <property type="molecule type" value="Genomic_DNA"/>
</dbReference>
<reference evidence="3 4" key="1">
    <citation type="submission" date="2019-03" db="EMBL/GenBank/DDBJ databases">
        <title>Genomic Encyclopedia of Type Strains, Phase IV (KMG-IV): sequencing the most valuable type-strain genomes for metagenomic binning, comparative biology and taxonomic classification.</title>
        <authorList>
            <person name="Goeker M."/>
        </authorList>
    </citation>
    <scope>NUCLEOTIDE SEQUENCE [LARGE SCALE GENOMIC DNA]</scope>
    <source>
        <strain evidence="3 4">DSM 1837</strain>
    </source>
</reference>